<dbReference type="SUPFAM" id="SSF52047">
    <property type="entry name" value="RNI-like"/>
    <property type="match status" value="1"/>
</dbReference>
<dbReference type="PANTHER" id="PTHR13318">
    <property type="entry name" value="PARTNER OF PAIRED, ISOFORM B-RELATED"/>
    <property type="match status" value="1"/>
</dbReference>
<dbReference type="OrthoDB" id="272105at2"/>
<protein>
    <submittedName>
        <fullName evidence="1">G protein-coupled receptor LGR4</fullName>
    </submittedName>
</protein>
<dbReference type="GO" id="GO:0019005">
    <property type="term" value="C:SCF ubiquitin ligase complex"/>
    <property type="evidence" value="ECO:0007669"/>
    <property type="project" value="TreeGrafter"/>
</dbReference>
<dbReference type="Proteomes" id="UP000225740">
    <property type="component" value="Unassembled WGS sequence"/>
</dbReference>
<comment type="caution">
    <text evidence="1">The sequence shown here is derived from an EMBL/GenBank/DDBJ whole genome shotgun (WGS) entry which is preliminary data.</text>
</comment>
<accession>A0A2G1W3G8</accession>
<evidence type="ECO:0000313" key="2">
    <source>
        <dbReference type="Proteomes" id="UP000225740"/>
    </source>
</evidence>
<dbReference type="AlphaFoldDB" id="A0A2G1W3G8"/>
<dbReference type="Gene3D" id="3.80.10.10">
    <property type="entry name" value="Ribonuclease Inhibitor"/>
    <property type="match status" value="1"/>
</dbReference>
<dbReference type="GeneID" id="90610242"/>
<sequence>MNLTQVRLAQSLLVGSLFMGTLGCGVSSTKTMPLPTSKQSDSVESAEGGLASAWDDIAGAKTKLRGDDVVVVDLREVAESDLENAVKLLSNTSTVSELFLPDAAWTEGMVLRLAALPNLKRLRVYGKAFDDAKAKTISGLPALIAVTFQDTSVTDDGASVLAELNELQEISLMNSPVTDKVLESISTLPKLTKLKLRGTKITGQAFDPISNLPLKDLELAETDFGPEGMPALANIVGLEKINLWLTKIDNESLKAFEGKTSLTVLNIDNCPAITEEAIPVIVSLPHLKLLHLGKTSVAPDALPQLKPLQELETLFVTNLGLEDAPAKELEAMFPNLKRFEY</sequence>
<dbReference type="EMBL" id="NIZW01000016">
    <property type="protein sequence ID" value="PHQ33535.1"/>
    <property type="molecule type" value="Genomic_DNA"/>
</dbReference>
<organism evidence="1 2">
    <name type="scientific">Rhodopirellula bahusiensis</name>
    <dbReference type="NCBI Taxonomy" id="2014065"/>
    <lineage>
        <taxon>Bacteria</taxon>
        <taxon>Pseudomonadati</taxon>
        <taxon>Planctomycetota</taxon>
        <taxon>Planctomycetia</taxon>
        <taxon>Pirellulales</taxon>
        <taxon>Pirellulaceae</taxon>
        <taxon>Rhodopirellula</taxon>
    </lineage>
</organism>
<reference evidence="1 2" key="1">
    <citation type="submission" date="2017-06" db="EMBL/GenBank/DDBJ databases">
        <title>Description of Rhodopirellula bahusiensis sp. nov.</title>
        <authorList>
            <person name="Kizina J."/>
            <person name="Harder J."/>
        </authorList>
    </citation>
    <scope>NUCLEOTIDE SEQUENCE [LARGE SCALE GENOMIC DNA]</scope>
    <source>
        <strain evidence="1 2">SWK21</strain>
    </source>
</reference>
<dbReference type="GO" id="GO:0031146">
    <property type="term" value="P:SCF-dependent proteasomal ubiquitin-dependent protein catabolic process"/>
    <property type="evidence" value="ECO:0007669"/>
    <property type="project" value="TreeGrafter"/>
</dbReference>
<keyword evidence="1" id="KW-0675">Receptor</keyword>
<dbReference type="RefSeq" id="WP_099262371.1">
    <property type="nucleotide sequence ID" value="NZ_NIZW01000016.1"/>
</dbReference>
<dbReference type="InterPro" id="IPR032675">
    <property type="entry name" value="LRR_dom_sf"/>
</dbReference>
<name>A0A2G1W3G8_9BACT</name>
<proteinExistence type="predicted"/>
<keyword evidence="2" id="KW-1185">Reference proteome</keyword>
<evidence type="ECO:0000313" key="1">
    <source>
        <dbReference type="EMBL" id="PHQ33535.1"/>
    </source>
</evidence>
<dbReference type="PROSITE" id="PS51257">
    <property type="entry name" value="PROKAR_LIPOPROTEIN"/>
    <property type="match status" value="1"/>
</dbReference>
<gene>
    <name evidence="1" type="ORF">CEE69_19750</name>
</gene>